<feature type="domain" description="WxL" evidence="3">
    <location>
        <begin position="32"/>
        <end position="247"/>
    </location>
</feature>
<proteinExistence type="predicted"/>
<dbReference type="RefSeq" id="WP_185373476.1">
    <property type="nucleotide sequence ID" value="NZ_JAARRM010000002.1"/>
</dbReference>
<organism evidence="4 5">
    <name type="scientific">Listeria aquatica</name>
    <dbReference type="NCBI Taxonomy" id="1494960"/>
    <lineage>
        <taxon>Bacteria</taxon>
        <taxon>Bacillati</taxon>
        <taxon>Bacillota</taxon>
        <taxon>Bacilli</taxon>
        <taxon>Bacillales</taxon>
        <taxon>Listeriaceae</taxon>
        <taxon>Listeria</taxon>
    </lineage>
</organism>
<feature type="region of interest" description="Disordered" evidence="1">
    <location>
        <begin position="46"/>
        <end position="83"/>
    </location>
</feature>
<feature type="signal peptide" evidence="2">
    <location>
        <begin position="1"/>
        <end position="26"/>
    </location>
</feature>
<reference evidence="4 5" key="1">
    <citation type="submission" date="2020-03" db="EMBL/GenBank/DDBJ databases">
        <title>Soil Listeria distribution.</title>
        <authorList>
            <person name="Liao J."/>
            <person name="Wiedmann M."/>
        </authorList>
    </citation>
    <scope>NUCLEOTIDE SEQUENCE [LARGE SCALE GENOMIC DNA]</scope>
    <source>
        <strain evidence="4 5">FSL L7-1507</strain>
    </source>
</reference>
<dbReference type="InterPro" id="IPR027994">
    <property type="entry name" value="WxL_dom"/>
</dbReference>
<dbReference type="Pfam" id="PF13731">
    <property type="entry name" value="WxL"/>
    <property type="match status" value="1"/>
</dbReference>
<evidence type="ECO:0000313" key="5">
    <source>
        <dbReference type="Proteomes" id="UP000559885"/>
    </source>
</evidence>
<dbReference type="AlphaFoldDB" id="A0A841ZQ98"/>
<accession>A0A841ZQ98</accession>
<comment type="caution">
    <text evidence="4">The sequence shown here is derived from an EMBL/GenBank/DDBJ whole genome shotgun (WGS) entry which is preliminary data.</text>
</comment>
<sequence length="248" mass="26343">MKTARLTVVGVLSAAALFSFVGTANAAGTPQTAATYSSKGDVSFTLDNSSVPPLDPRNPVKDKPIQDNPDDPVNPGTTGPLTIDRVSNIHFGEQKISAEDETYYAKPTEIILNDGTSASAPNYIQLTDKRGTAVGWKLQVTQEEQFKTQDQKALEGAQVTFTNGVTKKETSNKASSPAAQTPVVFDKFGQAKTIMTATKGSGMGTWFENFGDSSNMDKSISLFVPGVSAKDQAGYSATFTWTLLDSPA</sequence>
<dbReference type="Proteomes" id="UP000559885">
    <property type="component" value="Unassembled WGS sequence"/>
</dbReference>
<evidence type="ECO:0000313" key="4">
    <source>
        <dbReference type="EMBL" id="MBC1521508.1"/>
    </source>
</evidence>
<name>A0A841ZQ98_9LIST</name>
<evidence type="ECO:0000256" key="2">
    <source>
        <dbReference type="SAM" id="SignalP"/>
    </source>
</evidence>
<gene>
    <name evidence="4" type="ORF">HB912_07595</name>
</gene>
<protein>
    <submittedName>
        <fullName evidence="4">WxL domain-containing protein</fullName>
    </submittedName>
</protein>
<evidence type="ECO:0000256" key="1">
    <source>
        <dbReference type="SAM" id="MobiDB-lite"/>
    </source>
</evidence>
<keyword evidence="2" id="KW-0732">Signal</keyword>
<feature type="chain" id="PRO_5032507841" evidence="2">
    <location>
        <begin position="27"/>
        <end position="248"/>
    </location>
</feature>
<evidence type="ECO:0000259" key="3">
    <source>
        <dbReference type="Pfam" id="PF13731"/>
    </source>
</evidence>
<dbReference type="EMBL" id="JAARRM010000002">
    <property type="protein sequence ID" value="MBC1521508.1"/>
    <property type="molecule type" value="Genomic_DNA"/>
</dbReference>